<organism evidence="3">
    <name type="scientific">marine sediment metagenome</name>
    <dbReference type="NCBI Taxonomy" id="412755"/>
    <lineage>
        <taxon>unclassified sequences</taxon>
        <taxon>metagenomes</taxon>
        <taxon>ecological metagenomes</taxon>
    </lineage>
</organism>
<dbReference type="PANTHER" id="PTHR43000">
    <property type="entry name" value="DTDP-D-GLUCOSE 4,6-DEHYDRATASE-RELATED"/>
    <property type="match status" value="1"/>
</dbReference>
<dbReference type="Pfam" id="PF01370">
    <property type="entry name" value="Epimerase"/>
    <property type="match status" value="1"/>
</dbReference>
<name>X1R8T1_9ZZZZ</name>
<dbReference type="InterPro" id="IPR036291">
    <property type="entry name" value="NAD(P)-bd_dom_sf"/>
</dbReference>
<evidence type="ECO:0000259" key="2">
    <source>
        <dbReference type="Pfam" id="PF01370"/>
    </source>
</evidence>
<dbReference type="EMBL" id="BARW01013190">
    <property type="protein sequence ID" value="GAI77152.1"/>
    <property type="molecule type" value="Genomic_DNA"/>
</dbReference>
<reference evidence="3" key="1">
    <citation type="journal article" date="2014" name="Front. Microbiol.">
        <title>High frequency of phylogenetically diverse reductive dehalogenase-homologous genes in deep subseafloor sedimentary metagenomes.</title>
        <authorList>
            <person name="Kawai M."/>
            <person name="Futagami T."/>
            <person name="Toyoda A."/>
            <person name="Takaki Y."/>
            <person name="Nishi S."/>
            <person name="Hori S."/>
            <person name="Arai W."/>
            <person name="Tsubouchi T."/>
            <person name="Morono Y."/>
            <person name="Uchiyama I."/>
            <person name="Ito T."/>
            <person name="Fujiyama A."/>
            <person name="Inagaki F."/>
            <person name="Takami H."/>
        </authorList>
    </citation>
    <scope>NUCLEOTIDE SEQUENCE</scope>
    <source>
        <strain evidence="3">Expedition CK06-06</strain>
    </source>
</reference>
<protein>
    <recommendedName>
        <fullName evidence="2">NAD-dependent epimerase/dehydratase domain-containing protein</fullName>
    </recommendedName>
</protein>
<gene>
    <name evidence="3" type="ORF">S12H4_24350</name>
</gene>
<dbReference type="Gene3D" id="3.40.50.720">
    <property type="entry name" value="NAD(P)-binding Rossmann-like Domain"/>
    <property type="match status" value="1"/>
</dbReference>
<feature type="non-terminal residue" evidence="3">
    <location>
        <position position="1"/>
    </location>
</feature>
<feature type="non-terminal residue" evidence="3">
    <location>
        <position position="161"/>
    </location>
</feature>
<dbReference type="AlphaFoldDB" id="X1R8T1"/>
<dbReference type="InterPro" id="IPR001509">
    <property type="entry name" value="Epimerase_deHydtase"/>
</dbReference>
<accession>X1R8T1</accession>
<proteinExistence type="inferred from homology"/>
<evidence type="ECO:0000313" key="3">
    <source>
        <dbReference type="EMBL" id="GAI77152.1"/>
    </source>
</evidence>
<comment type="caution">
    <text evidence="3">The sequence shown here is derived from an EMBL/GenBank/DDBJ whole genome shotgun (WGS) entry which is preliminary data.</text>
</comment>
<feature type="domain" description="NAD-dependent epimerase/dehydratase" evidence="2">
    <location>
        <begin position="2"/>
        <end position="127"/>
    </location>
</feature>
<comment type="similarity">
    <text evidence="1">Belongs to the NAD(P)-dependent epimerase/dehydratase family.</text>
</comment>
<dbReference type="SUPFAM" id="SSF51735">
    <property type="entry name" value="NAD(P)-binding Rossmann-fold domains"/>
    <property type="match status" value="1"/>
</dbReference>
<evidence type="ECO:0000256" key="1">
    <source>
        <dbReference type="ARBA" id="ARBA00007637"/>
    </source>
</evidence>
<sequence>GKILFSSSREVYGNSGHIIHSEDESFVKNCESSYTATKIAGEAMIHAYNQCYGIEYVIVRFSNVYGKYDYSDRVVPLFISKALNNEDIQIYGRGKILDFAYIEDSVGGVVRILDLFEIARNELYNIATQTGHSIEQVAMNIIELTGIDLITPALIITYPLI</sequence>